<dbReference type="SUPFAM" id="SSF52540">
    <property type="entry name" value="P-loop containing nucleoside triphosphate hydrolases"/>
    <property type="match status" value="1"/>
</dbReference>
<keyword evidence="9" id="KW-1185">Reference proteome</keyword>
<gene>
    <name evidence="8" type="primary">holA</name>
    <name evidence="8" type="ORF">NQX30_03250</name>
</gene>
<comment type="catalytic activity">
    <reaction evidence="6">
        <text>DNA(n) + a 2'-deoxyribonucleoside 5'-triphosphate = DNA(n+1) + diphosphate</text>
        <dbReference type="Rhea" id="RHEA:22508"/>
        <dbReference type="Rhea" id="RHEA-COMP:17339"/>
        <dbReference type="Rhea" id="RHEA-COMP:17340"/>
        <dbReference type="ChEBI" id="CHEBI:33019"/>
        <dbReference type="ChEBI" id="CHEBI:61560"/>
        <dbReference type="ChEBI" id="CHEBI:173112"/>
        <dbReference type="EC" id="2.7.7.7"/>
    </reaction>
</comment>
<dbReference type="InterPro" id="IPR005790">
    <property type="entry name" value="DNA_polIII_delta"/>
</dbReference>
<dbReference type="InterPro" id="IPR027417">
    <property type="entry name" value="P-loop_NTPase"/>
</dbReference>
<comment type="caution">
    <text evidence="8">The sequence shown here is derived from an EMBL/GenBank/DDBJ whole genome shotgun (WGS) entry which is preliminary data.</text>
</comment>
<reference evidence="8" key="1">
    <citation type="submission" date="2022-08" db="EMBL/GenBank/DDBJ databases">
        <authorList>
            <person name="Dzunkova M."/>
            <person name="La Clair J."/>
            <person name="Tyml T."/>
            <person name="Doud D."/>
            <person name="Schulz F."/>
            <person name="Piquer S."/>
            <person name="Porcel Sanchis D."/>
            <person name="Osborn A."/>
            <person name="Robinson D."/>
            <person name="Louie K.B."/>
            <person name="Bowen B.P."/>
            <person name="Bowers R."/>
            <person name="Lee J."/>
            <person name="Arnau Llombart V."/>
            <person name="Diaz Villanueva W."/>
            <person name="Gosliner T."/>
            <person name="Northen T."/>
            <person name="Cheng J.-F."/>
            <person name="Burkart M.D."/>
            <person name="Woyke T."/>
        </authorList>
    </citation>
    <scope>NUCLEOTIDE SEQUENCE</scope>
    <source>
        <strain evidence="8">Df01</strain>
    </source>
</reference>
<evidence type="ECO:0000256" key="5">
    <source>
        <dbReference type="ARBA" id="ARBA00034754"/>
    </source>
</evidence>
<keyword evidence="4" id="KW-0239">DNA-directed DNA polymerase</keyword>
<dbReference type="Gene3D" id="1.20.272.10">
    <property type="match status" value="1"/>
</dbReference>
<sequence>MKSADIIRGIKTAPTVSVVYGDEPQLIEEFRSAVKNVTQAANVERADWETLSDSPIMEERGSSLFGNGSCLYDIVGHGAPSVKAATAVLKLARRMKPPDILIIAAHHLERKHYKAAWLRDVSALGCSVCAKRLNASETAMWCRHWAEGYELNIEEETLQWLASHTEGNLAAAKQCLLKMQLAGDKPDAAQMADALSDGARHNVFNLIDAALAGHGRRALSILSFLLETQEPPPLILWATANALQSILTVKKGGTPAWGLPAQDIRDIARRTSENEVTWLLRCAATADRTIKGVGDGEIKIQLMNLIVGLAALRRGIKIGVPNVLL</sequence>
<dbReference type="Gene3D" id="1.10.8.60">
    <property type="match status" value="1"/>
</dbReference>
<evidence type="ECO:0000256" key="7">
    <source>
        <dbReference type="NCBIfam" id="TIGR01128"/>
    </source>
</evidence>
<dbReference type="GO" id="GO:0003887">
    <property type="term" value="F:DNA-directed DNA polymerase activity"/>
    <property type="evidence" value="ECO:0007669"/>
    <property type="project" value="UniProtKB-EC"/>
</dbReference>
<name>A0ABT7QL03_9GAMM</name>
<proteinExistence type="inferred from homology"/>
<reference evidence="8" key="2">
    <citation type="journal article" date="2023" name="Microbiome">
        <title>Synthase-selected sorting approach identifies a beta-lactone synthase in a nudibranch symbiotic bacterium.</title>
        <authorList>
            <person name="Dzunkova M."/>
            <person name="La Clair J.J."/>
            <person name="Tyml T."/>
            <person name="Doud D."/>
            <person name="Schulz F."/>
            <person name="Piquer-Esteban S."/>
            <person name="Porcel Sanchis D."/>
            <person name="Osborn A."/>
            <person name="Robinson D."/>
            <person name="Louie K.B."/>
            <person name="Bowen B.P."/>
            <person name="Bowers R.M."/>
            <person name="Lee J."/>
            <person name="Arnau V."/>
            <person name="Diaz-Villanueva W."/>
            <person name="Stepanauskas R."/>
            <person name="Gosliner T."/>
            <person name="Date S.V."/>
            <person name="Northen T.R."/>
            <person name="Cheng J.F."/>
            <person name="Burkart M.D."/>
            <person name="Woyke T."/>
        </authorList>
    </citation>
    <scope>NUCLEOTIDE SEQUENCE</scope>
    <source>
        <strain evidence="8">Df01</strain>
    </source>
</reference>
<evidence type="ECO:0000256" key="6">
    <source>
        <dbReference type="ARBA" id="ARBA00049244"/>
    </source>
</evidence>
<keyword evidence="1 8" id="KW-0808">Transferase</keyword>
<dbReference type="EC" id="2.7.7.7" evidence="7"/>
<dbReference type="NCBIfam" id="TIGR01128">
    <property type="entry name" value="holA"/>
    <property type="match status" value="1"/>
</dbReference>
<evidence type="ECO:0000256" key="2">
    <source>
        <dbReference type="ARBA" id="ARBA00022695"/>
    </source>
</evidence>
<protein>
    <recommendedName>
        <fullName evidence="7">DNA polymerase III subunit delta</fullName>
        <ecNumber evidence="7">2.7.7.7</ecNumber>
    </recommendedName>
</protein>
<accession>A0ABT7QL03</accession>
<comment type="similarity">
    <text evidence="5">Belongs to the DNA polymerase HolA subunit family.</text>
</comment>
<evidence type="ECO:0000313" key="9">
    <source>
        <dbReference type="Proteomes" id="UP001168167"/>
    </source>
</evidence>
<evidence type="ECO:0000313" key="8">
    <source>
        <dbReference type="EMBL" id="MDM5147389.1"/>
    </source>
</evidence>
<organism evidence="8 9">
    <name type="scientific">Candidatus Doriopsillibacter californiensis</name>
    <dbReference type="NCBI Taxonomy" id="2970740"/>
    <lineage>
        <taxon>Bacteria</taxon>
        <taxon>Pseudomonadati</taxon>
        <taxon>Pseudomonadota</taxon>
        <taxon>Gammaproteobacteria</taxon>
        <taxon>Candidatus Tethybacterales</taxon>
        <taxon>Candidatus Persebacteraceae</taxon>
        <taxon>Candidatus Doriopsillibacter</taxon>
    </lineage>
</organism>
<dbReference type="PANTHER" id="PTHR34388">
    <property type="entry name" value="DNA POLYMERASE III SUBUNIT DELTA"/>
    <property type="match status" value="1"/>
</dbReference>
<dbReference type="Gene3D" id="3.40.50.300">
    <property type="entry name" value="P-loop containing nucleotide triphosphate hydrolases"/>
    <property type="match status" value="1"/>
</dbReference>
<keyword evidence="2 8" id="KW-0548">Nucleotidyltransferase</keyword>
<evidence type="ECO:0000256" key="4">
    <source>
        <dbReference type="ARBA" id="ARBA00022932"/>
    </source>
</evidence>
<dbReference type="EMBL" id="JANQAO010000002">
    <property type="protein sequence ID" value="MDM5147389.1"/>
    <property type="molecule type" value="Genomic_DNA"/>
</dbReference>
<keyword evidence="3" id="KW-0235">DNA replication</keyword>
<dbReference type="InterPro" id="IPR008921">
    <property type="entry name" value="DNA_pol3_clamp-load_cplx_C"/>
</dbReference>
<evidence type="ECO:0000256" key="3">
    <source>
        <dbReference type="ARBA" id="ARBA00022705"/>
    </source>
</evidence>
<dbReference type="PANTHER" id="PTHR34388:SF1">
    <property type="entry name" value="DNA POLYMERASE III SUBUNIT DELTA"/>
    <property type="match status" value="1"/>
</dbReference>
<evidence type="ECO:0000256" key="1">
    <source>
        <dbReference type="ARBA" id="ARBA00022679"/>
    </source>
</evidence>
<dbReference type="SUPFAM" id="SSF48019">
    <property type="entry name" value="post-AAA+ oligomerization domain-like"/>
    <property type="match status" value="1"/>
</dbReference>
<dbReference type="Proteomes" id="UP001168167">
    <property type="component" value="Unassembled WGS sequence"/>
</dbReference>